<dbReference type="InterPro" id="IPR037294">
    <property type="entry name" value="ABC_BtuC-like"/>
</dbReference>
<keyword evidence="6 9" id="KW-1133">Transmembrane helix</keyword>
<accession>A0A2H1ICU2</accession>
<reference evidence="11" key="1">
    <citation type="submission" date="2017-03" db="EMBL/GenBank/DDBJ databases">
        <authorList>
            <person name="Monnet C."/>
        </authorList>
    </citation>
    <scope>NUCLEOTIDE SEQUENCE [LARGE SCALE GENOMIC DNA]</scope>
    <source>
        <strain evidence="11">CNRZ 920</strain>
    </source>
</reference>
<dbReference type="GO" id="GO:0033214">
    <property type="term" value="P:siderophore-iron import into cell"/>
    <property type="evidence" value="ECO:0007669"/>
    <property type="project" value="TreeGrafter"/>
</dbReference>
<proteinExistence type="inferred from homology"/>
<organism evidence="10 11">
    <name type="scientific">Brevibacterium aurantiacum</name>
    <dbReference type="NCBI Taxonomy" id="273384"/>
    <lineage>
        <taxon>Bacteria</taxon>
        <taxon>Bacillati</taxon>
        <taxon>Actinomycetota</taxon>
        <taxon>Actinomycetes</taxon>
        <taxon>Micrococcales</taxon>
        <taxon>Brevibacteriaceae</taxon>
        <taxon>Brevibacterium</taxon>
    </lineage>
</organism>
<gene>
    <name evidence="10" type="ORF">BAUR920_00883</name>
</gene>
<feature type="region of interest" description="Disordered" evidence="8">
    <location>
        <begin position="1"/>
        <end position="48"/>
    </location>
</feature>
<evidence type="ECO:0000256" key="4">
    <source>
        <dbReference type="ARBA" id="ARBA00022475"/>
    </source>
</evidence>
<dbReference type="EMBL" id="FXZG01000004">
    <property type="protein sequence ID" value="SMX73031.1"/>
    <property type="molecule type" value="Genomic_DNA"/>
</dbReference>
<feature type="compositionally biased region" description="Basic and acidic residues" evidence="8">
    <location>
        <begin position="1"/>
        <end position="22"/>
    </location>
</feature>
<dbReference type="RefSeq" id="WP_101638843.1">
    <property type="nucleotide sequence ID" value="NZ_FXZG01000004.1"/>
</dbReference>
<keyword evidence="3" id="KW-0813">Transport</keyword>
<evidence type="ECO:0000256" key="2">
    <source>
        <dbReference type="ARBA" id="ARBA00007935"/>
    </source>
</evidence>
<dbReference type="InterPro" id="IPR000522">
    <property type="entry name" value="ABC_transptr_permease_BtuC"/>
</dbReference>
<dbReference type="PANTHER" id="PTHR30472:SF25">
    <property type="entry name" value="ABC TRANSPORTER PERMEASE PROTEIN MJ0876-RELATED"/>
    <property type="match status" value="1"/>
</dbReference>
<evidence type="ECO:0000256" key="7">
    <source>
        <dbReference type="ARBA" id="ARBA00023136"/>
    </source>
</evidence>
<dbReference type="Gene3D" id="1.10.3470.10">
    <property type="entry name" value="ABC transporter involved in vitamin B12 uptake, BtuC"/>
    <property type="match status" value="1"/>
</dbReference>
<evidence type="ECO:0000256" key="9">
    <source>
        <dbReference type="SAM" id="Phobius"/>
    </source>
</evidence>
<feature type="transmembrane region" description="Helical" evidence="9">
    <location>
        <begin position="157"/>
        <end position="177"/>
    </location>
</feature>
<sequence>MSESTEIRDRSLRRSRRDRLGEGGDSSADSAAGNRAEPTSRLNPAGKGDGLDLGRIRGQRTARAGTLFLILIIALIAACVLSAAIGQLFIPPLEVVGSLLNKVGLDWLPGPSHDFGEEALWQVRFPRVVMTVLVGAALAVAGAMMQGVFGNPLAEPGVVGVSSGAAVGASASILFGWSFLGAFTTPTFAFVSGLITTFIVYTVSRSGGRTEVITLVLTGVAVNAIAGAAIAYITFAAPTSAREQIVFWQMGSFNGSLWSQVGLILPLIVFGIIIAQTLAPGLDILSLGEKSARHVGINVERLRIIVMAVVALLVSAAVAFCGIIAFVGLVVPHIIRMIIGPGHRLLLPASVLGGAVLLSIADLAARTLVEFADLPIGMLTSLVGGPFFFYLIRRSRKESGGWA</sequence>
<feature type="transmembrane region" description="Helical" evidence="9">
    <location>
        <begin position="67"/>
        <end position="90"/>
    </location>
</feature>
<dbReference type="GO" id="GO:0005886">
    <property type="term" value="C:plasma membrane"/>
    <property type="evidence" value="ECO:0007669"/>
    <property type="project" value="UniProtKB-SubCell"/>
</dbReference>
<dbReference type="Proteomes" id="UP000234289">
    <property type="component" value="Unassembled WGS sequence"/>
</dbReference>
<dbReference type="PANTHER" id="PTHR30472">
    <property type="entry name" value="FERRIC ENTEROBACTIN TRANSPORT SYSTEM PERMEASE PROTEIN"/>
    <property type="match status" value="1"/>
</dbReference>
<dbReference type="CDD" id="cd06550">
    <property type="entry name" value="TM_ABC_iron-siderophores_like"/>
    <property type="match status" value="1"/>
</dbReference>
<feature type="transmembrane region" description="Helical" evidence="9">
    <location>
        <begin position="371"/>
        <end position="392"/>
    </location>
</feature>
<keyword evidence="4" id="KW-1003">Cell membrane</keyword>
<name>A0A2H1ICU2_BREAU</name>
<keyword evidence="7 9" id="KW-0472">Membrane</keyword>
<evidence type="ECO:0000256" key="1">
    <source>
        <dbReference type="ARBA" id="ARBA00004651"/>
    </source>
</evidence>
<dbReference type="AlphaFoldDB" id="A0A2H1ICU2"/>
<keyword evidence="5 9" id="KW-0812">Transmembrane</keyword>
<comment type="similarity">
    <text evidence="2">Belongs to the binding-protein-dependent transport system permease family. FecCD subfamily.</text>
</comment>
<evidence type="ECO:0000256" key="8">
    <source>
        <dbReference type="SAM" id="MobiDB-lite"/>
    </source>
</evidence>
<feature type="transmembrane region" description="Helical" evidence="9">
    <location>
        <begin position="257"/>
        <end position="285"/>
    </location>
</feature>
<evidence type="ECO:0000313" key="10">
    <source>
        <dbReference type="EMBL" id="SMX73031.1"/>
    </source>
</evidence>
<evidence type="ECO:0000313" key="11">
    <source>
        <dbReference type="Proteomes" id="UP000234289"/>
    </source>
</evidence>
<protein>
    <submittedName>
        <fullName evidence="10">Iron complex transport system permease protein</fullName>
    </submittedName>
</protein>
<feature type="transmembrane region" description="Helical" evidence="9">
    <location>
        <begin position="125"/>
        <end position="145"/>
    </location>
</feature>
<dbReference type="Pfam" id="PF01032">
    <property type="entry name" value="FecCD"/>
    <property type="match status" value="1"/>
</dbReference>
<dbReference type="FunFam" id="1.10.3470.10:FF:000001">
    <property type="entry name" value="Vitamin B12 ABC transporter permease BtuC"/>
    <property type="match status" value="1"/>
</dbReference>
<feature type="transmembrane region" description="Helical" evidence="9">
    <location>
        <begin position="183"/>
        <end position="203"/>
    </location>
</feature>
<feature type="transmembrane region" description="Helical" evidence="9">
    <location>
        <begin position="215"/>
        <end position="237"/>
    </location>
</feature>
<evidence type="ECO:0000256" key="6">
    <source>
        <dbReference type="ARBA" id="ARBA00022989"/>
    </source>
</evidence>
<dbReference type="GO" id="GO:0022857">
    <property type="term" value="F:transmembrane transporter activity"/>
    <property type="evidence" value="ECO:0007669"/>
    <property type="project" value="InterPro"/>
</dbReference>
<feature type="transmembrane region" description="Helical" evidence="9">
    <location>
        <begin position="306"/>
        <end position="339"/>
    </location>
</feature>
<evidence type="ECO:0000256" key="5">
    <source>
        <dbReference type="ARBA" id="ARBA00022692"/>
    </source>
</evidence>
<dbReference type="SUPFAM" id="SSF81345">
    <property type="entry name" value="ABC transporter involved in vitamin B12 uptake, BtuC"/>
    <property type="match status" value="1"/>
</dbReference>
<evidence type="ECO:0000256" key="3">
    <source>
        <dbReference type="ARBA" id="ARBA00022448"/>
    </source>
</evidence>
<comment type="subcellular location">
    <subcellularLocation>
        <location evidence="1">Cell membrane</location>
        <topology evidence="1">Multi-pass membrane protein</topology>
    </subcellularLocation>
</comment>